<dbReference type="GO" id="GO:0016740">
    <property type="term" value="F:transferase activity"/>
    <property type="evidence" value="ECO:0007669"/>
    <property type="project" value="UniProtKB-KW"/>
</dbReference>
<dbReference type="RefSeq" id="WP_151966179.1">
    <property type="nucleotide sequence ID" value="NZ_AP019860.1"/>
</dbReference>
<sequence>MKINVILSTRNRAASLDRTLSGFTNINTQLISWKIIVVDNGSDDRTPQILQKYCELLPLTILEEKRPGKNLALNKALRIVDSEWIVFTDDDIIPDQMWLQELMNATSRWPQHSIFGGTITPLMPPNTPQWIEDIDENTKSIAFAKYQHSVEEGPIEFTPFGANLAIRSDIMAKFQYNENLGPKQNKSNSEYIMGGETDLLQRLKNQQFEFIYVPKAKVQHVIREDQLNFQWLCRRYYLAGRGYAHYQKLTCPFIFGVPYFIWIQRVTLSLRYFLHVFHPKAKKFPIAKQLFWCKGALSEYLKKRRS</sequence>
<protein>
    <submittedName>
        <fullName evidence="2">Glycosyl transferase</fullName>
    </submittedName>
</protein>
<dbReference type="KEGG" id="uam:UABAM_00261"/>
<evidence type="ECO:0000313" key="2">
    <source>
        <dbReference type="EMBL" id="BBM81919.1"/>
    </source>
</evidence>
<dbReference type="InterPro" id="IPR001173">
    <property type="entry name" value="Glyco_trans_2-like"/>
</dbReference>
<dbReference type="Gene3D" id="3.90.550.10">
    <property type="entry name" value="Spore Coat Polysaccharide Biosynthesis Protein SpsA, Chain A"/>
    <property type="match status" value="1"/>
</dbReference>
<organism evidence="2 3">
    <name type="scientific">Uabimicrobium amorphum</name>
    <dbReference type="NCBI Taxonomy" id="2596890"/>
    <lineage>
        <taxon>Bacteria</taxon>
        <taxon>Pseudomonadati</taxon>
        <taxon>Planctomycetota</taxon>
        <taxon>Candidatus Uabimicrobiia</taxon>
        <taxon>Candidatus Uabimicrobiales</taxon>
        <taxon>Candidatus Uabimicrobiaceae</taxon>
        <taxon>Candidatus Uabimicrobium</taxon>
    </lineage>
</organism>
<dbReference type="PANTHER" id="PTHR43685:SF3">
    <property type="entry name" value="SLR2126 PROTEIN"/>
    <property type="match status" value="1"/>
</dbReference>
<evidence type="ECO:0000259" key="1">
    <source>
        <dbReference type="Pfam" id="PF00535"/>
    </source>
</evidence>
<dbReference type="InterPro" id="IPR029044">
    <property type="entry name" value="Nucleotide-diphossugar_trans"/>
</dbReference>
<dbReference type="PANTHER" id="PTHR43685">
    <property type="entry name" value="GLYCOSYLTRANSFERASE"/>
    <property type="match status" value="1"/>
</dbReference>
<proteinExistence type="predicted"/>
<dbReference type="EMBL" id="AP019860">
    <property type="protein sequence ID" value="BBM81919.1"/>
    <property type="molecule type" value="Genomic_DNA"/>
</dbReference>
<dbReference type="OrthoDB" id="153025at2"/>
<dbReference type="CDD" id="cd00761">
    <property type="entry name" value="Glyco_tranf_GTA_type"/>
    <property type="match status" value="1"/>
</dbReference>
<name>A0A5S9IHI1_UABAM</name>
<reference evidence="2 3" key="1">
    <citation type="submission" date="2019-08" db="EMBL/GenBank/DDBJ databases">
        <title>Complete genome sequence of Candidatus Uab amorphum.</title>
        <authorList>
            <person name="Shiratori T."/>
            <person name="Suzuki S."/>
            <person name="Kakizawa Y."/>
            <person name="Ishida K."/>
        </authorList>
    </citation>
    <scope>NUCLEOTIDE SEQUENCE [LARGE SCALE GENOMIC DNA]</scope>
    <source>
        <strain evidence="2 3">SRT547</strain>
    </source>
</reference>
<keyword evidence="2" id="KW-0808">Transferase</keyword>
<dbReference type="AlphaFoldDB" id="A0A5S9IHI1"/>
<keyword evidence="3" id="KW-1185">Reference proteome</keyword>
<gene>
    <name evidence="2" type="ORF">UABAM_00261</name>
</gene>
<dbReference type="Proteomes" id="UP000326354">
    <property type="component" value="Chromosome"/>
</dbReference>
<dbReference type="InterPro" id="IPR050834">
    <property type="entry name" value="Glycosyltransf_2"/>
</dbReference>
<accession>A0A5S9IHI1</accession>
<evidence type="ECO:0000313" key="3">
    <source>
        <dbReference type="Proteomes" id="UP000326354"/>
    </source>
</evidence>
<dbReference type="SUPFAM" id="SSF53448">
    <property type="entry name" value="Nucleotide-diphospho-sugar transferases"/>
    <property type="match status" value="1"/>
</dbReference>
<dbReference type="Pfam" id="PF00535">
    <property type="entry name" value="Glycos_transf_2"/>
    <property type="match status" value="1"/>
</dbReference>
<feature type="domain" description="Glycosyltransferase 2-like" evidence="1">
    <location>
        <begin position="5"/>
        <end position="134"/>
    </location>
</feature>